<comment type="caution">
    <text evidence="1">The sequence shown here is derived from an EMBL/GenBank/DDBJ whole genome shotgun (WGS) entry which is preliminary data.</text>
</comment>
<dbReference type="EMBL" id="JDSQ01000005">
    <property type="protein sequence ID" value="EWS78650.1"/>
    <property type="molecule type" value="Genomic_DNA"/>
</dbReference>
<dbReference type="AlphaFoldDB" id="Z9JJR6"/>
<protein>
    <submittedName>
        <fullName evidence="1">Uncharacterized protein</fullName>
    </submittedName>
</protein>
<reference evidence="1 2" key="1">
    <citation type="journal article" date="2014" name="Genome Announc.">
        <title>Draft Genome Sequence of Xylella fastidiosa Pear Leaf Scorch Strain in Taiwan.</title>
        <authorList>
            <person name="Su C.C."/>
            <person name="Deng W.L."/>
            <person name="Jan F.J."/>
            <person name="Chang C.J."/>
            <person name="Huang H."/>
            <person name="Chen J."/>
        </authorList>
    </citation>
    <scope>NUCLEOTIDE SEQUENCE [LARGE SCALE GENOMIC DNA]</scope>
    <source>
        <strain evidence="1 2">PLS229</strain>
    </source>
</reference>
<dbReference type="KEGG" id="xtw:AB672_03270"/>
<evidence type="ECO:0000313" key="1">
    <source>
        <dbReference type="EMBL" id="EWS78650.1"/>
    </source>
</evidence>
<name>Z9JJR6_9GAMM</name>
<sequence>MSEIEPAFIKDLSFPDDGSVVLHFLLKLVSIYSQIPDFVAHIGIHVAGLDMCARIDLIKPTEKKYRTTD</sequence>
<dbReference type="Proteomes" id="UP000020406">
    <property type="component" value="Unassembled WGS sequence"/>
</dbReference>
<organism evidence="1 2">
    <name type="scientific">Xylella taiwanensis</name>
    <dbReference type="NCBI Taxonomy" id="1444770"/>
    <lineage>
        <taxon>Bacteria</taxon>
        <taxon>Pseudomonadati</taxon>
        <taxon>Pseudomonadota</taxon>
        <taxon>Gammaproteobacteria</taxon>
        <taxon>Lysobacterales</taxon>
        <taxon>Lysobacteraceae</taxon>
        <taxon>Xylella</taxon>
    </lineage>
</organism>
<evidence type="ECO:0000313" key="2">
    <source>
        <dbReference type="Proteomes" id="UP000020406"/>
    </source>
</evidence>
<proteinExistence type="predicted"/>
<gene>
    <name evidence="1" type="ORF">AF72_03545</name>
</gene>
<accession>Z9JJR6</accession>